<feature type="region of interest" description="Disordered" evidence="4">
    <location>
        <begin position="110"/>
        <end position="166"/>
    </location>
</feature>
<dbReference type="GO" id="GO:0006260">
    <property type="term" value="P:DNA replication"/>
    <property type="evidence" value="ECO:0007669"/>
    <property type="project" value="InterPro"/>
</dbReference>
<dbReference type="Proteomes" id="UP001174314">
    <property type="component" value="Chromosome"/>
</dbReference>
<dbReference type="GO" id="GO:0003697">
    <property type="term" value="F:single-stranded DNA binding"/>
    <property type="evidence" value="ECO:0007669"/>
    <property type="project" value="UniProtKB-UniRule"/>
</dbReference>
<sequence>MAQTPIHTTIVGRLVADPEVRYTNDGKPVASFTIASSQRVYNKQTGQWEDGEATFLGCTAWSKLAEGVATLGKGQRVIATGVLRQRRWEGQDGQKRSKLELTAGEVGTSVLFATGNNGGGGNQPRNQQQTGQNKTPWNNPSTPPRPAGTRADSTPTTNPLSDQQPR</sequence>
<evidence type="ECO:0000256" key="3">
    <source>
        <dbReference type="RuleBase" id="RU000524"/>
    </source>
</evidence>
<dbReference type="SUPFAM" id="SSF50249">
    <property type="entry name" value="Nucleic acid-binding proteins"/>
    <property type="match status" value="1"/>
</dbReference>
<keyword evidence="6" id="KW-1185">Reference proteome</keyword>
<dbReference type="InterPro" id="IPR012340">
    <property type="entry name" value="NA-bd_OB-fold"/>
</dbReference>
<dbReference type="Gene3D" id="2.40.50.140">
    <property type="entry name" value="Nucleic acid-binding proteins"/>
    <property type="match status" value="1"/>
</dbReference>
<reference evidence="5 6" key="1">
    <citation type="submission" date="2023-10" db="EMBL/GenBank/DDBJ databases">
        <title>complete genome sequence of Corynebacterium pseudokroppenstedtii P15-C1.</title>
        <authorList>
            <person name="Bruggemann H."/>
            <person name="Poehlein A."/>
        </authorList>
    </citation>
    <scope>NUCLEOTIDE SEQUENCE [LARGE SCALE GENOMIC DNA]</scope>
    <source>
        <strain evidence="5 6">P15_C1</strain>
    </source>
</reference>
<dbReference type="GO" id="GO:0009295">
    <property type="term" value="C:nucleoid"/>
    <property type="evidence" value="ECO:0007669"/>
    <property type="project" value="TreeGrafter"/>
</dbReference>
<evidence type="ECO:0000313" key="5">
    <source>
        <dbReference type="EMBL" id="WPF25379.1"/>
    </source>
</evidence>
<evidence type="ECO:0000313" key="6">
    <source>
        <dbReference type="Proteomes" id="UP001174314"/>
    </source>
</evidence>
<feature type="compositionally biased region" description="Polar residues" evidence="4">
    <location>
        <begin position="151"/>
        <end position="166"/>
    </location>
</feature>
<dbReference type="RefSeq" id="WP_221924396.1">
    <property type="nucleotide sequence ID" value="NZ_CP137757.1"/>
</dbReference>
<name>A0AAU0Q0N2_9CORY</name>
<gene>
    <name evidence="5" type="primary">ssb</name>
    <name evidence="5" type="ORF">Q0N40_02175</name>
</gene>
<evidence type="ECO:0000256" key="2">
    <source>
        <dbReference type="HAMAP-Rule" id="MF_00984"/>
    </source>
</evidence>
<keyword evidence="1 2" id="KW-0238">DNA-binding</keyword>
<organism evidence="5 6">
    <name type="scientific">Corynebacterium pseudokroppenstedtii</name>
    <dbReference type="NCBI Taxonomy" id="2804917"/>
    <lineage>
        <taxon>Bacteria</taxon>
        <taxon>Bacillati</taxon>
        <taxon>Actinomycetota</taxon>
        <taxon>Actinomycetes</taxon>
        <taxon>Mycobacteriales</taxon>
        <taxon>Corynebacteriaceae</taxon>
        <taxon>Corynebacterium</taxon>
    </lineage>
</organism>
<dbReference type="PROSITE" id="PS50935">
    <property type="entry name" value="SSB"/>
    <property type="match status" value="1"/>
</dbReference>
<dbReference type="Pfam" id="PF00436">
    <property type="entry name" value="SSB"/>
    <property type="match status" value="1"/>
</dbReference>
<dbReference type="PANTHER" id="PTHR10302:SF27">
    <property type="entry name" value="SINGLE-STRANDED DNA-BINDING PROTEIN"/>
    <property type="match status" value="1"/>
</dbReference>
<proteinExistence type="inferred from homology"/>
<dbReference type="NCBIfam" id="TIGR00621">
    <property type="entry name" value="ssb"/>
    <property type="match status" value="1"/>
</dbReference>
<evidence type="ECO:0000256" key="1">
    <source>
        <dbReference type="ARBA" id="ARBA00023125"/>
    </source>
</evidence>
<dbReference type="AlphaFoldDB" id="A0AAU0Q0N2"/>
<dbReference type="CDD" id="cd04496">
    <property type="entry name" value="SSB_OBF"/>
    <property type="match status" value="1"/>
</dbReference>
<dbReference type="PANTHER" id="PTHR10302">
    <property type="entry name" value="SINGLE-STRANDED DNA-BINDING PROTEIN"/>
    <property type="match status" value="1"/>
</dbReference>
<comment type="subunit">
    <text evidence="2">Homotetramer.</text>
</comment>
<dbReference type="InterPro" id="IPR011344">
    <property type="entry name" value="ssDNA-bd"/>
</dbReference>
<feature type="compositionally biased region" description="Low complexity" evidence="4">
    <location>
        <begin position="123"/>
        <end position="133"/>
    </location>
</feature>
<dbReference type="EMBL" id="CP137757">
    <property type="protein sequence ID" value="WPF25379.1"/>
    <property type="molecule type" value="Genomic_DNA"/>
</dbReference>
<evidence type="ECO:0000256" key="4">
    <source>
        <dbReference type="SAM" id="MobiDB-lite"/>
    </source>
</evidence>
<protein>
    <recommendedName>
        <fullName evidence="2 3">Single-stranded DNA-binding protein</fullName>
        <shortName evidence="2">SSB</shortName>
    </recommendedName>
</protein>
<comment type="caution">
    <text evidence="2">Lacks conserved residue(s) required for the propagation of feature annotation.</text>
</comment>
<accession>A0AAU0Q0N2</accession>
<dbReference type="HAMAP" id="MF_00984">
    <property type="entry name" value="SSB"/>
    <property type="match status" value="1"/>
</dbReference>
<dbReference type="InterPro" id="IPR000424">
    <property type="entry name" value="Primosome_PriB/ssb"/>
</dbReference>
<dbReference type="KEGG" id="cpsk:Q0N40_02175"/>